<gene>
    <name evidence="3" type="primary">phnD</name>
    <name evidence="3" type="ORF">PUT78_22350</name>
</gene>
<dbReference type="Pfam" id="PF12974">
    <property type="entry name" value="Phosphonate-bd"/>
    <property type="match status" value="1"/>
</dbReference>
<accession>A0ABT5TF96</accession>
<keyword evidence="2" id="KW-0732">Signal</keyword>
<keyword evidence="4" id="KW-1185">Reference proteome</keyword>
<dbReference type="RefSeq" id="WP_274354451.1">
    <property type="nucleotide sequence ID" value="NZ_JAQZSM010000059.1"/>
</dbReference>
<dbReference type="InterPro" id="IPR005770">
    <property type="entry name" value="PhnD"/>
</dbReference>
<dbReference type="PANTHER" id="PTHR35841">
    <property type="entry name" value="PHOSPHONATES-BINDING PERIPLASMIC PROTEIN"/>
    <property type="match status" value="1"/>
</dbReference>
<dbReference type="SUPFAM" id="SSF53850">
    <property type="entry name" value="Periplasmic binding protein-like II"/>
    <property type="match status" value="1"/>
</dbReference>
<dbReference type="Proteomes" id="UP001431784">
    <property type="component" value="Unassembled WGS sequence"/>
</dbReference>
<protein>
    <submittedName>
        <fullName evidence="3">Phosphate/phosphite/phosphonate ABC transporter substrate-binding protein</fullName>
    </submittedName>
</protein>
<dbReference type="NCBIfam" id="TIGR01098">
    <property type="entry name" value="3A0109s03R"/>
    <property type="match status" value="1"/>
</dbReference>
<sequence>MLLTFSASSALADDCPNRGDLDDMFCDANGDLVADTPEDSSRWRNPSTLVFAYTPVEDPAVYANIFSDLIDYLKECTERDVVYFNVQSNAAQIEAMRSGRLHIGGFSTGPTGFAVNLAGAVPFAVKGDAEDWQGYNLIVVARADSDIESLTDLAGRRFAHTSASSNSGNLAPMALFPEEGLTPGEDYEVIFSGGHDNSVMGVDSGDYDGAAVASDVFERMARRGQINEEDFRVVYRSERFPTSSFAYDSQLAPELRDRVLSCFMDYRYTEEMQREFDGADRFYPVTYEEHWAVVRRVADASGAPFNRSTWESQ</sequence>
<name>A0ABT5TF96_9RHOB</name>
<dbReference type="EMBL" id="JAQZSM010000059">
    <property type="protein sequence ID" value="MDD7973792.1"/>
    <property type="molecule type" value="Genomic_DNA"/>
</dbReference>
<evidence type="ECO:0000313" key="4">
    <source>
        <dbReference type="Proteomes" id="UP001431784"/>
    </source>
</evidence>
<evidence type="ECO:0000256" key="2">
    <source>
        <dbReference type="ARBA" id="ARBA00022729"/>
    </source>
</evidence>
<comment type="similarity">
    <text evidence="1">Belongs to the phosphate/phosphite/phosphonate binding protein family.</text>
</comment>
<comment type="caution">
    <text evidence="3">The sequence shown here is derived from an EMBL/GenBank/DDBJ whole genome shotgun (WGS) entry which is preliminary data.</text>
</comment>
<reference evidence="3" key="1">
    <citation type="submission" date="2023-02" db="EMBL/GenBank/DDBJ databases">
        <title>Description of Roseinatronobacter alkalisoli sp. nov., an alkaliphilic bacerium isolated from soda soil.</title>
        <authorList>
            <person name="Wei W."/>
        </authorList>
    </citation>
    <scope>NUCLEOTIDE SEQUENCE</scope>
    <source>
        <strain evidence="3">HJB301</strain>
    </source>
</reference>
<evidence type="ECO:0000256" key="1">
    <source>
        <dbReference type="ARBA" id="ARBA00007162"/>
    </source>
</evidence>
<dbReference type="Gene3D" id="3.40.190.10">
    <property type="entry name" value="Periplasmic binding protein-like II"/>
    <property type="match status" value="2"/>
</dbReference>
<evidence type="ECO:0000313" key="3">
    <source>
        <dbReference type="EMBL" id="MDD7973792.1"/>
    </source>
</evidence>
<organism evidence="3 4">
    <name type="scientific">Roseinatronobacter alkalisoli</name>
    <dbReference type="NCBI Taxonomy" id="3028235"/>
    <lineage>
        <taxon>Bacteria</taxon>
        <taxon>Pseudomonadati</taxon>
        <taxon>Pseudomonadota</taxon>
        <taxon>Alphaproteobacteria</taxon>
        <taxon>Rhodobacterales</taxon>
        <taxon>Paracoccaceae</taxon>
        <taxon>Roseinatronobacter</taxon>
    </lineage>
</organism>
<proteinExistence type="inferred from homology"/>
<dbReference type="PANTHER" id="PTHR35841:SF1">
    <property type="entry name" value="PHOSPHONATES-BINDING PERIPLASMIC PROTEIN"/>
    <property type="match status" value="1"/>
</dbReference>